<keyword evidence="8" id="KW-0808">Transferase</keyword>
<evidence type="ECO:0000256" key="2">
    <source>
        <dbReference type="ARBA" id="ARBA00022723"/>
    </source>
</evidence>
<dbReference type="GO" id="GO:0003964">
    <property type="term" value="F:RNA-directed DNA polymerase activity"/>
    <property type="evidence" value="ECO:0007669"/>
    <property type="project" value="UniProtKB-KW"/>
</dbReference>
<keyword evidence="4" id="KW-0378">Hydrolase</keyword>
<dbReference type="GO" id="GO:0004519">
    <property type="term" value="F:endonuclease activity"/>
    <property type="evidence" value="ECO:0007669"/>
    <property type="project" value="UniProtKB-KW"/>
</dbReference>
<gene>
    <name evidence="13" type="ORF">CYMTET_43207</name>
</gene>
<dbReference type="InterPro" id="IPR039537">
    <property type="entry name" value="Retrotran_Ty1/copia-like"/>
</dbReference>
<accession>A0AAE0C4J1</accession>
<dbReference type="AlphaFoldDB" id="A0AAE0C4J1"/>
<evidence type="ECO:0000256" key="8">
    <source>
        <dbReference type="ARBA" id="ARBA00022932"/>
    </source>
</evidence>
<dbReference type="SUPFAM" id="SSF53098">
    <property type="entry name" value="Ribonuclease H-like"/>
    <property type="match status" value="1"/>
</dbReference>
<dbReference type="GO" id="GO:0016787">
    <property type="term" value="F:hydrolase activity"/>
    <property type="evidence" value="ECO:0007669"/>
    <property type="project" value="UniProtKB-KW"/>
</dbReference>
<sequence>MPQTYLRALAEHHVHWEILHVYPTGTEQLFSYYRREHTYAGRPVRSAGPKGGGDRVFIAGTPVPIVILYRDRRHSSMRFTLERLQPGTTWVVDTTGPIEPIGFDGSRYRWTFFVEFPVRYTLVYLLAENSAYSFVLVQFLAEVRELGFSVSGLVLRSDCAPELCDPAALQIYRRHNIQHRTTSPTLHWQNFMAEYVIGKISRISRAILETAGMDHTYWPLADAHSRLLWDIMPHGLSAVVPHYHLLGHHFTYSRVEIFGTYCYVSMDDQQMRARHPGVSKKRTPRAWHGRFVGIDLRSSAYLVLDLERNKVVQVGMPLFIWKYTEFGQVMSTFPDPTVAPEPAPAVEQQRPQPWQGYTTDMVVKAQEVRGGPLHPALIEVSTDMRRPRSYGVLFRPEIHGDVQLARCYFMDLRASLVVFPDRHSAMSLPDGPKWEAAITLREIQPLVDDGKMVHVDSYPDEEVAINTTLVLTKPWKPQDNGPPVQVKKSRLAVDGSWQWGYLQHETACTVADLLTFRLLFLLSVVFAYMGVMVHHYDVSQAFIHALLEVQVYIRFPTGYLYQGRYRYAKLLYGVYGPRTSGASWHKLAHKFLVGFTYQGRHLTQSTHDPCFDFIVTSTFVVFLLAVYVDDFGLVCGPDFQQVFWQAFGSAFKAKNLGRMSSALQLTVDCDTRGVYLSQSRQIKELVTKFKLPQKTYNSPMDVNLILQKPEHPDTAAMLFQLSKEDPREIEDYVKENMPIKHRRPNDSENAVSSRNSHTVSASFL</sequence>
<evidence type="ECO:0000256" key="4">
    <source>
        <dbReference type="ARBA" id="ARBA00022801"/>
    </source>
</evidence>
<keyword evidence="7" id="KW-0695">RNA-directed DNA polymerase</keyword>
<evidence type="ECO:0000313" key="14">
    <source>
        <dbReference type="Proteomes" id="UP001190700"/>
    </source>
</evidence>
<dbReference type="Pfam" id="PF07727">
    <property type="entry name" value="RVT_2"/>
    <property type="match status" value="1"/>
</dbReference>
<name>A0AAE0C4J1_9CHLO</name>
<organism evidence="13 14">
    <name type="scientific">Cymbomonas tetramitiformis</name>
    <dbReference type="NCBI Taxonomy" id="36881"/>
    <lineage>
        <taxon>Eukaryota</taxon>
        <taxon>Viridiplantae</taxon>
        <taxon>Chlorophyta</taxon>
        <taxon>Pyramimonadophyceae</taxon>
        <taxon>Pyramimonadales</taxon>
        <taxon>Pyramimonadaceae</taxon>
        <taxon>Cymbomonas</taxon>
    </lineage>
</organism>
<dbReference type="GO" id="GO:0006310">
    <property type="term" value="P:DNA recombination"/>
    <property type="evidence" value="ECO:0007669"/>
    <property type="project" value="UniProtKB-KW"/>
</dbReference>
<keyword evidence="9" id="KW-0233">DNA recombination</keyword>
<keyword evidence="14" id="KW-1185">Reference proteome</keyword>
<dbReference type="PANTHER" id="PTHR42648">
    <property type="entry name" value="TRANSPOSASE, PUTATIVE-RELATED"/>
    <property type="match status" value="1"/>
</dbReference>
<evidence type="ECO:0000259" key="12">
    <source>
        <dbReference type="PROSITE" id="PS50994"/>
    </source>
</evidence>
<dbReference type="GO" id="GO:0003676">
    <property type="term" value="F:nucleic acid binding"/>
    <property type="evidence" value="ECO:0007669"/>
    <property type="project" value="InterPro"/>
</dbReference>
<dbReference type="EMBL" id="LGRX02029092">
    <property type="protein sequence ID" value="KAK3247290.1"/>
    <property type="molecule type" value="Genomic_DNA"/>
</dbReference>
<evidence type="ECO:0000256" key="3">
    <source>
        <dbReference type="ARBA" id="ARBA00022759"/>
    </source>
</evidence>
<dbReference type="PANTHER" id="PTHR42648:SF11">
    <property type="entry name" value="TRANSPOSON TY4-P GAG-POL POLYPROTEIN"/>
    <property type="match status" value="1"/>
</dbReference>
<evidence type="ECO:0000313" key="13">
    <source>
        <dbReference type="EMBL" id="KAK3247290.1"/>
    </source>
</evidence>
<dbReference type="Proteomes" id="UP001190700">
    <property type="component" value="Unassembled WGS sequence"/>
</dbReference>
<feature type="compositionally biased region" description="Polar residues" evidence="11">
    <location>
        <begin position="747"/>
        <end position="764"/>
    </location>
</feature>
<evidence type="ECO:0000256" key="9">
    <source>
        <dbReference type="ARBA" id="ARBA00023172"/>
    </source>
</evidence>
<dbReference type="GO" id="GO:0015074">
    <property type="term" value="P:DNA integration"/>
    <property type="evidence" value="ECO:0007669"/>
    <property type="project" value="UniProtKB-KW"/>
</dbReference>
<protein>
    <recommendedName>
        <fullName evidence="12">Integrase catalytic domain-containing protein</fullName>
    </recommendedName>
</protein>
<dbReference type="InterPro" id="IPR036397">
    <property type="entry name" value="RNaseH_sf"/>
</dbReference>
<dbReference type="InterPro" id="IPR001584">
    <property type="entry name" value="Integrase_cat-core"/>
</dbReference>
<keyword evidence="6" id="KW-0229">DNA integration</keyword>
<evidence type="ECO:0000256" key="1">
    <source>
        <dbReference type="ARBA" id="ARBA00022722"/>
    </source>
</evidence>
<keyword evidence="8" id="KW-0548">Nucleotidyltransferase</keyword>
<dbReference type="Gene3D" id="3.30.420.10">
    <property type="entry name" value="Ribonuclease H-like superfamily/Ribonuclease H"/>
    <property type="match status" value="1"/>
</dbReference>
<reference evidence="13 14" key="1">
    <citation type="journal article" date="2015" name="Genome Biol. Evol.">
        <title>Comparative Genomics of a Bacterivorous Green Alga Reveals Evolutionary Causalities and Consequences of Phago-Mixotrophic Mode of Nutrition.</title>
        <authorList>
            <person name="Burns J.A."/>
            <person name="Paasch A."/>
            <person name="Narechania A."/>
            <person name="Kim E."/>
        </authorList>
    </citation>
    <scope>NUCLEOTIDE SEQUENCE [LARGE SCALE GENOMIC DNA]</scope>
    <source>
        <strain evidence="13 14">PLY_AMNH</strain>
    </source>
</reference>
<evidence type="ECO:0000256" key="7">
    <source>
        <dbReference type="ARBA" id="ARBA00022918"/>
    </source>
</evidence>
<dbReference type="GO" id="GO:0003887">
    <property type="term" value="F:DNA-directed DNA polymerase activity"/>
    <property type="evidence" value="ECO:0007669"/>
    <property type="project" value="UniProtKB-KW"/>
</dbReference>
<keyword evidence="8" id="KW-0239">DNA-directed DNA polymerase</keyword>
<feature type="domain" description="Integrase catalytic" evidence="12">
    <location>
        <begin position="82"/>
        <end position="249"/>
    </location>
</feature>
<dbReference type="PROSITE" id="PS50994">
    <property type="entry name" value="INTEGRASE"/>
    <property type="match status" value="1"/>
</dbReference>
<dbReference type="InterPro" id="IPR013103">
    <property type="entry name" value="RVT_2"/>
</dbReference>
<evidence type="ECO:0000256" key="11">
    <source>
        <dbReference type="SAM" id="MobiDB-lite"/>
    </source>
</evidence>
<dbReference type="GO" id="GO:0046872">
    <property type="term" value="F:metal ion binding"/>
    <property type="evidence" value="ECO:0007669"/>
    <property type="project" value="UniProtKB-KW"/>
</dbReference>
<evidence type="ECO:0000256" key="6">
    <source>
        <dbReference type="ARBA" id="ARBA00022908"/>
    </source>
</evidence>
<keyword evidence="1" id="KW-0540">Nuclease</keyword>
<keyword evidence="10" id="KW-0511">Multifunctional enzyme</keyword>
<evidence type="ECO:0000256" key="5">
    <source>
        <dbReference type="ARBA" id="ARBA00022842"/>
    </source>
</evidence>
<dbReference type="InterPro" id="IPR012337">
    <property type="entry name" value="RNaseH-like_sf"/>
</dbReference>
<keyword evidence="5" id="KW-0460">Magnesium</keyword>
<evidence type="ECO:0000256" key="10">
    <source>
        <dbReference type="ARBA" id="ARBA00023268"/>
    </source>
</evidence>
<keyword evidence="3" id="KW-0255">Endonuclease</keyword>
<comment type="caution">
    <text evidence="13">The sequence shown here is derived from an EMBL/GenBank/DDBJ whole genome shotgun (WGS) entry which is preliminary data.</text>
</comment>
<feature type="region of interest" description="Disordered" evidence="11">
    <location>
        <begin position="737"/>
        <end position="764"/>
    </location>
</feature>
<proteinExistence type="predicted"/>
<keyword evidence="2" id="KW-0479">Metal-binding</keyword>